<dbReference type="InterPro" id="IPR036390">
    <property type="entry name" value="WH_DNA-bd_sf"/>
</dbReference>
<dbReference type="InterPro" id="IPR036388">
    <property type="entry name" value="WH-like_DNA-bd_sf"/>
</dbReference>
<evidence type="ECO:0000256" key="3">
    <source>
        <dbReference type="ARBA" id="ARBA00023163"/>
    </source>
</evidence>
<keyword evidence="2" id="KW-0238">DNA-binding</keyword>
<dbReference type="CDD" id="cd00090">
    <property type="entry name" value="HTH_ARSR"/>
    <property type="match status" value="1"/>
</dbReference>
<dbReference type="SUPFAM" id="SSF46785">
    <property type="entry name" value="Winged helix' DNA-binding domain"/>
    <property type="match status" value="1"/>
</dbReference>
<feature type="domain" description="HTH marR-type" evidence="4">
    <location>
        <begin position="5"/>
        <end position="137"/>
    </location>
</feature>
<dbReference type="InterPro" id="IPR011991">
    <property type="entry name" value="ArsR-like_HTH"/>
</dbReference>
<sequence length="160" mass="18652">MEHKEDSALVLLLRISHRYLNGGYVRMKAMGIHPRQLPILKILYEQDGITQNEIARRLDNRPSTVTVSLKRLERAGMVERKQDEKDQRMVRVRLTARGRELFARIPSMIEKNEQRILTGLSDAEICLLKRMLRQILGNLDKVPGSREFSETICKKEDIQE</sequence>
<dbReference type="EMBL" id="DVON01000182">
    <property type="protein sequence ID" value="HIV13181.1"/>
    <property type="molecule type" value="Genomic_DNA"/>
</dbReference>
<dbReference type="SMART" id="SM00347">
    <property type="entry name" value="HTH_MARR"/>
    <property type="match status" value="1"/>
</dbReference>
<dbReference type="SMART" id="SM00418">
    <property type="entry name" value="HTH_ARSR"/>
    <property type="match status" value="1"/>
</dbReference>
<dbReference type="GO" id="GO:0003677">
    <property type="term" value="F:DNA binding"/>
    <property type="evidence" value="ECO:0007669"/>
    <property type="project" value="UniProtKB-KW"/>
</dbReference>
<organism evidence="5 6">
    <name type="scientific">Candidatus Pullilachnospira stercoravium</name>
    <dbReference type="NCBI Taxonomy" id="2840913"/>
    <lineage>
        <taxon>Bacteria</taxon>
        <taxon>Bacillati</taxon>
        <taxon>Bacillota</taxon>
        <taxon>Clostridia</taxon>
        <taxon>Lachnospirales</taxon>
        <taxon>Lachnospiraceae</taxon>
        <taxon>Lachnospiraceae incertae sedis</taxon>
        <taxon>Candidatus Pullilachnospira</taxon>
    </lineage>
</organism>
<name>A0A9D1T6F7_9FIRM</name>
<dbReference type="PROSITE" id="PS50995">
    <property type="entry name" value="HTH_MARR_2"/>
    <property type="match status" value="1"/>
</dbReference>
<keyword evidence="3" id="KW-0804">Transcription</keyword>
<evidence type="ECO:0000256" key="2">
    <source>
        <dbReference type="ARBA" id="ARBA00023125"/>
    </source>
</evidence>
<dbReference type="Pfam" id="PF01047">
    <property type="entry name" value="MarR"/>
    <property type="match status" value="1"/>
</dbReference>
<dbReference type="Gene3D" id="1.10.10.10">
    <property type="entry name" value="Winged helix-like DNA-binding domain superfamily/Winged helix DNA-binding domain"/>
    <property type="match status" value="1"/>
</dbReference>
<reference evidence="5" key="2">
    <citation type="journal article" date="2021" name="PeerJ">
        <title>Extensive microbial diversity within the chicken gut microbiome revealed by metagenomics and culture.</title>
        <authorList>
            <person name="Gilroy R."/>
            <person name="Ravi A."/>
            <person name="Getino M."/>
            <person name="Pursley I."/>
            <person name="Horton D.L."/>
            <person name="Alikhan N.F."/>
            <person name="Baker D."/>
            <person name="Gharbi K."/>
            <person name="Hall N."/>
            <person name="Watson M."/>
            <person name="Adriaenssens E.M."/>
            <person name="Foster-Nyarko E."/>
            <person name="Jarju S."/>
            <person name="Secka A."/>
            <person name="Antonio M."/>
            <person name="Oren A."/>
            <person name="Chaudhuri R.R."/>
            <person name="La Ragione R."/>
            <person name="Hildebrand F."/>
            <person name="Pallen M.J."/>
        </authorList>
    </citation>
    <scope>NUCLEOTIDE SEQUENCE</scope>
    <source>
        <strain evidence="5">ChiBcec2-4451</strain>
    </source>
</reference>
<reference evidence="5" key="1">
    <citation type="submission" date="2020-10" db="EMBL/GenBank/DDBJ databases">
        <authorList>
            <person name="Gilroy R."/>
        </authorList>
    </citation>
    <scope>NUCLEOTIDE SEQUENCE</scope>
    <source>
        <strain evidence="5">ChiBcec2-4451</strain>
    </source>
</reference>
<accession>A0A9D1T6F7</accession>
<keyword evidence="1" id="KW-0805">Transcription regulation</keyword>
<gene>
    <name evidence="5" type="ORF">IAA63_08610</name>
</gene>
<dbReference type="PRINTS" id="PR00598">
    <property type="entry name" value="HTHMARR"/>
</dbReference>
<evidence type="ECO:0000256" key="1">
    <source>
        <dbReference type="ARBA" id="ARBA00023015"/>
    </source>
</evidence>
<dbReference type="InterPro" id="IPR001845">
    <property type="entry name" value="HTH_ArsR_DNA-bd_dom"/>
</dbReference>
<evidence type="ECO:0000313" key="6">
    <source>
        <dbReference type="Proteomes" id="UP000886723"/>
    </source>
</evidence>
<dbReference type="Proteomes" id="UP000886723">
    <property type="component" value="Unassembled WGS sequence"/>
</dbReference>
<dbReference type="InterPro" id="IPR000835">
    <property type="entry name" value="HTH_MarR-typ"/>
</dbReference>
<dbReference type="PANTHER" id="PTHR42756">
    <property type="entry name" value="TRANSCRIPTIONAL REGULATOR, MARR"/>
    <property type="match status" value="1"/>
</dbReference>
<evidence type="ECO:0000259" key="4">
    <source>
        <dbReference type="PROSITE" id="PS50995"/>
    </source>
</evidence>
<dbReference type="AlphaFoldDB" id="A0A9D1T6F7"/>
<evidence type="ECO:0000313" key="5">
    <source>
        <dbReference type="EMBL" id="HIV13181.1"/>
    </source>
</evidence>
<protein>
    <submittedName>
        <fullName evidence="5">MarR family transcriptional regulator</fullName>
    </submittedName>
</protein>
<comment type="caution">
    <text evidence="5">The sequence shown here is derived from an EMBL/GenBank/DDBJ whole genome shotgun (WGS) entry which is preliminary data.</text>
</comment>
<dbReference type="GO" id="GO:0003700">
    <property type="term" value="F:DNA-binding transcription factor activity"/>
    <property type="evidence" value="ECO:0007669"/>
    <property type="project" value="InterPro"/>
</dbReference>
<proteinExistence type="predicted"/>
<dbReference type="PANTHER" id="PTHR42756:SF1">
    <property type="entry name" value="TRANSCRIPTIONAL REPRESSOR OF EMRAB OPERON"/>
    <property type="match status" value="1"/>
</dbReference>